<evidence type="ECO:0000256" key="3">
    <source>
        <dbReference type="ARBA" id="ARBA00024344"/>
    </source>
</evidence>
<reference evidence="4 5" key="2">
    <citation type="journal article" date="2016" name="Int. J. Syst. Evol. Microbiol.">
        <title>Bacillus gobiensis sp. nov., isolated from a soil sample.</title>
        <authorList>
            <person name="Liu B."/>
            <person name="Liu G.H."/>
            <person name="Cetin S."/>
            <person name="Schumann P."/>
            <person name="Pan Z.Z."/>
            <person name="Chen Q.Q."/>
        </authorList>
    </citation>
    <scope>NUCLEOTIDE SEQUENCE [LARGE SCALE GENOMIC DNA]</scope>
    <source>
        <strain evidence="4 5">FJAT-4402</strain>
    </source>
</reference>
<keyword evidence="4" id="KW-0167">Capsid protein</keyword>
<keyword evidence="4" id="KW-0946">Virion</keyword>
<keyword evidence="1" id="KW-0749">Sporulation</keyword>
<dbReference type="AlphaFoldDB" id="A0A0M3RAZ5"/>
<name>A0A0M3RAZ5_9BACI</name>
<gene>
    <name evidence="4" type="ORF">AM592_22825</name>
</gene>
<accession>A0A0M3RAZ5</accession>
<dbReference type="Proteomes" id="UP000067625">
    <property type="component" value="Chromosome"/>
</dbReference>
<dbReference type="Gene3D" id="1.20.1260.10">
    <property type="match status" value="1"/>
</dbReference>
<reference evidence="5" key="1">
    <citation type="submission" date="2015-08" db="EMBL/GenBank/DDBJ databases">
        <title>Genome sequencing project for genomic taxonomy and phylogenomics of Bacillus-like bacteria.</title>
        <authorList>
            <person name="Liu B."/>
            <person name="Wang J."/>
            <person name="Zhu Y."/>
            <person name="Liu G."/>
            <person name="Chen Q."/>
            <person name="Chen Z."/>
            <person name="Lan J."/>
            <person name="Che J."/>
            <person name="Ge C."/>
            <person name="Shi H."/>
            <person name="Pan Z."/>
            <person name="Liu X."/>
        </authorList>
    </citation>
    <scope>NUCLEOTIDE SEQUENCE [LARGE SCALE GENOMIC DNA]</scope>
    <source>
        <strain evidence="5">FJAT-4402</strain>
    </source>
</reference>
<keyword evidence="5" id="KW-1185">Reference proteome</keyword>
<dbReference type="Pfam" id="PF07875">
    <property type="entry name" value="Coat_F"/>
    <property type="match status" value="1"/>
</dbReference>
<dbReference type="GO" id="GO:0030435">
    <property type="term" value="P:sporulation resulting in formation of a cellular spore"/>
    <property type="evidence" value="ECO:0007669"/>
    <property type="project" value="UniProtKB-KW"/>
</dbReference>
<dbReference type="RefSeq" id="WP_053605904.1">
    <property type="nucleotide sequence ID" value="NZ_CP012600.1"/>
</dbReference>
<dbReference type="PANTHER" id="PTHR39183:SF1">
    <property type="entry name" value="SPORE COAT PROTEIN F-LIKE PROTEIN YHCQ"/>
    <property type="match status" value="1"/>
</dbReference>
<dbReference type="EMBL" id="CP012600">
    <property type="protein sequence ID" value="ALC84012.1"/>
    <property type="molecule type" value="Genomic_DNA"/>
</dbReference>
<evidence type="ECO:0000256" key="2">
    <source>
        <dbReference type="ARBA" id="ARBA00024325"/>
    </source>
</evidence>
<evidence type="ECO:0000313" key="4">
    <source>
        <dbReference type="EMBL" id="ALC84012.1"/>
    </source>
</evidence>
<comment type="subcellular location">
    <subcellularLocation>
        <location evidence="2">Spore coat</location>
    </subcellularLocation>
</comment>
<dbReference type="InterPro" id="IPR012347">
    <property type="entry name" value="Ferritin-like"/>
</dbReference>
<proteinExistence type="inferred from homology"/>
<organism evidence="4 5">
    <name type="scientific">Bacillus gobiensis</name>
    <dbReference type="NCBI Taxonomy" id="1441095"/>
    <lineage>
        <taxon>Bacteria</taxon>
        <taxon>Bacillati</taxon>
        <taxon>Bacillota</taxon>
        <taxon>Bacilli</taxon>
        <taxon>Bacillales</taxon>
        <taxon>Bacillaceae</taxon>
        <taxon>Bacillus</taxon>
    </lineage>
</organism>
<evidence type="ECO:0000256" key="1">
    <source>
        <dbReference type="ARBA" id="ARBA00022969"/>
    </source>
</evidence>
<dbReference type="OrthoDB" id="2703958at2"/>
<evidence type="ECO:0000313" key="5">
    <source>
        <dbReference type="Proteomes" id="UP000067625"/>
    </source>
</evidence>
<comment type="similarity">
    <text evidence="3">Belongs to the CotF family.</text>
</comment>
<sequence length="165" mass="19043">MGKSYESPQHLAWHETLEVHELVAFQSIGLMKLKTAYPEVSEPVLQDIYKQAINDLSNNIRELLTFYPMAPRPEREEERNDNLPFYAGDLLALSKTAVRNYSIAITETATPALKQILTKQIIGAIDMHTKVYQYMYERGYYPSYDLKRLLQNDVNLAKKALSKPF</sequence>
<dbReference type="InterPro" id="IPR012851">
    <property type="entry name" value="Spore_coat_CotF-like"/>
</dbReference>
<dbReference type="PANTHER" id="PTHR39183">
    <property type="entry name" value="SPORE COAT PROTEIN F-LIKE PROTEIN YHCQ"/>
    <property type="match status" value="1"/>
</dbReference>
<protein>
    <submittedName>
        <fullName evidence="4">Spore coat protein</fullName>
    </submittedName>
</protein>
<dbReference type="PATRIC" id="fig|1441095.3.peg.5056"/>
<dbReference type="STRING" id="1441095.AM592_22825"/>